<proteinExistence type="predicted"/>
<dbReference type="Pfam" id="PF09346">
    <property type="entry name" value="SMI1_KNR4"/>
    <property type="match status" value="1"/>
</dbReference>
<feature type="domain" description="Knr4/Smi1-like" evidence="1">
    <location>
        <begin position="30"/>
        <end position="163"/>
    </location>
</feature>
<protein>
    <recommendedName>
        <fullName evidence="1">Knr4/Smi1-like domain-containing protein</fullName>
    </recommendedName>
</protein>
<dbReference type="InterPro" id="IPR018958">
    <property type="entry name" value="Knr4/Smi1-like_dom"/>
</dbReference>
<organism evidence="2 3">
    <name type="scientific">Winogradskya humida</name>
    <dbReference type="NCBI Taxonomy" id="113566"/>
    <lineage>
        <taxon>Bacteria</taxon>
        <taxon>Bacillati</taxon>
        <taxon>Actinomycetota</taxon>
        <taxon>Actinomycetes</taxon>
        <taxon>Micromonosporales</taxon>
        <taxon>Micromonosporaceae</taxon>
        <taxon>Winogradskya</taxon>
    </lineage>
</organism>
<dbReference type="Proteomes" id="UP000603200">
    <property type="component" value="Unassembled WGS sequence"/>
</dbReference>
<comment type="caution">
    <text evidence="2">The sequence shown here is derived from an EMBL/GenBank/DDBJ whole genome shotgun (WGS) entry which is preliminary data.</text>
</comment>
<evidence type="ECO:0000313" key="3">
    <source>
        <dbReference type="Proteomes" id="UP000603200"/>
    </source>
</evidence>
<dbReference type="SUPFAM" id="SSF160631">
    <property type="entry name" value="SMI1/KNR4-like"/>
    <property type="match status" value="1"/>
</dbReference>
<dbReference type="EMBL" id="BOMN01000015">
    <property type="protein sequence ID" value="GIE18169.1"/>
    <property type="molecule type" value="Genomic_DNA"/>
</dbReference>
<accession>A0ABQ3ZHW0</accession>
<evidence type="ECO:0000259" key="1">
    <source>
        <dbReference type="Pfam" id="PF09346"/>
    </source>
</evidence>
<name>A0ABQ3ZHW0_9ACTN</name>
<gene>
    <name evidence="2" type="ORF">Ahu01nite_012710</name>
</gene>
<evidence type="ECO:0000313" key="2">
    <source>
        <dbReference type="EMBL" id="GIE18169.1"/>
    </source>
</evidence>
<sequence>MAGGTLMADDPALVRATLPGRTRQLPGPSAEDDIRGLEEAVGQPLPADQVAWWRHSDGTGDNFVSLIPGTWTPASTGYALRQYRLMLTYIPQEPELSQWSADPAGSGADDWLPQCLPIGHNYGGSSLFLDLRTGARSGCVCSQYKEDIGFDAPIWPSVTTMLAEVAHALVTGTEIRGKHAVIEDGRLNWAFVSSDGGGAGAGI</sequence>
<dbReference type="InterPro" id="IPR037883">
    <property type="entry name" value="Knr4/Smi1-like_sf"/>
</dbReference>
<keyword evidence="3" id="KW-1185">Reference proteome</keyword>
<reference evidence="2 3" key="1">
    <citation type="submission" date="2021-01" db="EMBL/GenBank/DDBJ databases">
        <title>Whole genome shotgun sequence of Actinoplanes humidus NBRC 14915.</title>
        <authorList>
            <person name="Komaki H."/>
            <person name="Tamura T."/>
        </authorList>
    </citation>
    <scope>NUCLEOTIDE SEQUENCE [LARGE SCALE GENOMIC DNA]</scope>
    <source>
        <strain evidence="2 3">NBRC 14915</strain>
    </source>
</reference>